<dbReference type="PANTHER" id="PTHR23088:SF30">
    <property type="entry name" value="OMEGA-AMIDASE NIT2"/>
    <property type="match status" value="1"/>
</dbReference>
<dbReference type="PROSITE" id="PS50263">
    <property type="entry name" value="CN_HYDROLASE"/>
    <property type="match status" value="1"/>
</dbReference>
<name>A0A484B740_DRONA</name>
<dbReference type="AlphaFoldDB" id="A0A484B740"/>
<reference evidence="8 9" key="1">
    <citation type="journal article" date="2019" name="J. Hered.">
        <title>An Improved Genome Assembly for Drosophila navojoa, the Basal Species in the mojavensis Cluster.</title>
        <authorList>
            <person name="Vanderlinde T."/>
            <person name="Dupim E.G."/>
            <person name="Nazario-Yepiz N.O."/>
            <person name="Carvalho A.B."/>
        </authorList>
    </citation>
    <scope>NUCLEOTIDE SEQUENCE [LARGE SCALE GENOMIC DNA]</scope>
    <source>
        <strain evidence="8">Navoj_Jal97</strain>
        <tissue evidence="8">Whole organism</tissue>
    </source>
</reference>
<dbReference type="Proteomes" id="UP000295192">
    <property type="component" value="Unassembled WGS sequence"/>
</dbReference>
<organism evidence="8 9">
    <name type="scientific">Drosophila navojoa</name>
    <name type="common">Fruit fly</name>
    <dbReference type="NCBI Taxonomy" id="7232"/>
    <lineage>
        <taxon>Eukaryota</taxon>
        <taxon>Metazoa</taxon>
        <taxon>Ecdysozoa</taxon>
        <taxon>Arthropoda</taxon>
        <taxon>Hexapoda</taxon>
        <taxon>Insecta</taxon>
        <taxon>Pterygota</taxon>
        <taxon>Neoptera</taxon>
        <taxon>Endopterygota</taxon>
        <taxon>Diptera</taxon>
        <taxon>Brachycera</taxon>
        <taxon>Muscomorpha</taxon>
        <taxon>Ephydroidea</taxon>
        <taxon>Drosophilidae</taxon>
        <taxon>Drosophila</taxon>
    </lineage>
</organism>
<feature type="domain" description="CN hydrolase" evidence="7">
    <location>
        <begin position="8"/>
        <end position="255"/>
    </location>
</feature>
<sequence length="283" mass="31896">MSKAANILRVALLQLRGSKDKTANVLNAVSKIELAVKEHKPRLITLPECFNCPYGTKYFREYAENIPDGYTSQQLSKAALENQIYLIGGTIPELGDNDAIYNTCTVWGPNGELLAKHRKMHLFDIDVKGGIRFKESETLSAGNDFTIVDVDGHKIGIGICYDIRFEEMARLYRNNGCEMIVYPAAFNMTTGPLHWELLQRARANDNQLFVVTASPARDTSAEYVAYGHSMIVDPWAKVQKAADETEQILVDDIDFSLVEQVRQQIPVFTQRRLDLYGTEKKSK</sequence>
<dbReference type="OrthoDB" id="10250282at2759"/>
<evidence type="ECO:0000313" key="9">
    <source>
        <dbReference type="Proteomes" id="UP000295192"/>
    </source>
</evidence>
<dbReference type="GO" id="GO:0006107">
    <property type="term" value="P:oxaloacetate metabolic process"/>
    <property type="evidence" value="ECO:0007669"/>
    <property type="project" value="TreeGrafter"/>
</dbReference>
<evidence type="ECO:0000256" key="6">
    <source>
        <dbReference type="ARBA" id="ARBA00048745"/>
    </source>
</evidence>
<comment type="caution">
    <text evidence="8">The sequence shown here is derived from an EMBL/GenBank/DDBJ whole genome shotgun (WGS) entry which is preliminary data.</text>
</comment>
<dbReference type="PANTHER" id="PTHR23088">
    <property type="entry name" value="NITRILASE-RELATED"/>
    <property type="match status" value="1"/>
</dbReference>
<proteinExistence type="inferred from homology"/>
<dbReference type="Pfam" id="PF00795">
    <property type="entry name" value="CN_hydrolase"/>
    <property type="match status" value="1"/>
</dbReference>
<comment type="catalytic activity">
    <reaction evidence="6">
        <text>2-oxosuccinamate + H2O = oxaloacetate + NH4(+)</text>
        <dbReference type="Rhea" id="RHEA:59412"/>
        <dbReference type="ChEBI" id="CHEBI:15377"/>
        <dbReference type="ChEBI" id="CHEBI:16452"/>
        <dbReference type="ChEBI" id="CHEBI:28938"/>
        <dbReference type="ChEBI" id="CHEBI:57735"/>
        <dbReference type="EC" id="3.5.1.3"/>
    </reaction>
    <physiologicalReaction direction="left-to-right" evidence="6">
        <dbReference type="Rhea" id="RHEA:59413"/>
    </physiologicalReaction>
</comment>
<evidence type="ECO:0000256" key="1">
    <source>
        <dbReference type="ARBA" id="ARBA00010613"/>
    </source>
</evidence>
<dbReference type="InterPro" id="IPR036526">
    <property type="entry name" value="C-N_Hydrolase_sf"/>
</dbReference>
<dbReference type="GO" id="GO:0050152">
    <property type="term" value="F:omega-amidase activity"/>
    <property type="evidence" value="ECO:0007669"/>
    <property type="project" value="UniProtKB-EC"/>
</dbReference>
<evidence type="ECO:0000256" key="5">
    <source>
        <dbReference type="ARBA" id="ARBA00041576"/>
    </source>
</evidence>
<dbReference type="GO" id="GO:0006528">
    <property type="term" value="P:asparagine metabolic process"/>
    <property type="evidence" value="ECO:0007669"/>
    <property type="project" value="TreeGrafter"/>
</dbReference>
<evidence type="ECO:0000259" key="7">
    <source>
        <dbReference type="PROSITE" id="PS50263"/>
    </source>
</evidence>
<dbReference type="CDD" id="cd07572">
    <property type="entry name" value="nit"/>
    <property type="match status" value="1"/>
</dbReference>
<evidence type="ECO:0000256" key="2">
    <source>
        <dbReference type="ARBA" id="ARBA00022801"/>
    </source>
</evidence>
<dbReference type="EC" id="3.5.1.3" evidence="4"/>
<evidence type="ECO:0000256" key="3">
    <source>
        <dbReference type="ARBA" id="ARBA00036637"/>
    </source>
</evidence>
<dbReference type="InterPro" id="IPR003010">
    <property type="entry name" value="C-N_Hydrolase"/>
</dbReference>
<comment type="similarity">
    <text evidence="1">Belongs to the carbon-nitrogen hydrolase superfamily. NIT1/NIT2 family.</text>
</comment>
<protein>
    <recommendedName>
        <fullName evidence="4">omega-amidase</fullName>
        <ecNumber evidence="4">3.5.1.3</ecNumber>
    </recommendedName>
    <alternativeName>
        <fullName evidence="5">Nitrilase homolog 2</fullName>
    </alternativeName>
</protein>
<dbReference type="OMA" id="MQSKPYA"/>
<dbReference type="GO" id="GO:0005739">
    <property type="term" value="C:mitochondrion"/>
    <property type="evidence" value="ECO:0007669"/>
    <property type="project" value="TreeGrafter"/>
</dbReference>
<dbReference type="EMBL" id="LSRL02000117">
    <property type="protein sequence ID" value="TDG44112.1"/>
    <property type="molecule type" value="Genomic_DNA"/>
</dbReference>
<accession>A0A484B740</accession>
<keyword evidence="2" id="KW-0378">Hydrolase</keyword>
<keyword evidence="9" id="KW-1185">Reference proteome</keyword>
<evidence type="ECO:0000256" key="4">
    <source>
        <dbReference type="ARBA" id="ARBA00039118"/>
    </source>
</evidence>
<dbReference type="Gene3D" id="3.60.110.10">
    <property type="entry name" value="Carbon-nitrogen hydrolase"/>
    <property type="match status" value="1"/>
</dbReference>
<dbReference type="SUPFAM" id="SSF56317">
    <property type="entry name" value="Carbon-nitrogen hydrolase"/>
    <property type="match status" value="1"/>
</dbReference>
<comment type="catalytic activity">
    <reaction evidence="3">
        <text>2-oxoglutaramate + H2O = 2-oxoglutarate + NH4(+)</text>
        <dbReference type="Rhea" id="RHEA:32963"/>
        <dbReference type="ChEBI" id="CHEBI:15377"/>
        <dbReference type="ChEBI" id="CHEBI:16769"/>
        <dbReference type="ChEBI" id="CHEBI:16810"/>
        <dbReference type="ChEBI" id="CHEBI:28938"/>
        <dbReference type="EC" id="3.5.1.3"/>
    </reaction>
    <physiologicalReaction direction="left-to-right" evidence="3">
        <dbReference type="Rhea" id="RHEA:32964"/>
    </physiologicalReaction>
</comment>
<dbReference type="STRING" id="7232.A0A484B740"/>
<dbReference type="InterPro" id="IPR045254">
    <property type="entry name" value="Nit1/2_C-N_Hydrolase"/>
</dbReference>
<evidence type="ECO:0000313" key="8">
    <source>
        <dbReference type="EMBL" id="TDG44112.1"/>
    </source>
</evidence>
<dbReference type="GO" id="GO:0006541">
    <property type="term" value="P:glutamine metabolic process"/>
    <property type="evidence" value="ECO:0007669"/>
    <property type="project" value="TreeGrafter"/>
</dbReference>
<gene>
    <name evidence="8" type="ORF">AWZ03_009443</name>
</gene>
<dbReference type="FunFam" id="3.60.110.10:FF:000002">
    <property type="entry name" value="Nitrilase family member 2"/>
    <property type="match status" value="1"/>
</dbReference>